<organism evidence="2">
    <name type="scientific">Triticum aestivum</name>
    <name type="common">Wheat</name>
    <dbReference type="NCBI Taxonomy" id="4565"/>
    <lineage>
        <taxon>Eukaryota</taxon>
        <taxon>Viridiplantae</taxon>
        <taxon>Streptophyta</taxon>
        <taxon>Embryophyta</taxon>
        <taxon>Tracheophyta</taxon>
        <taxon>Spermatophyta</taxon>
        <taxon>Magnoliopsida</taxon>
        <taxon>Liliopsida</taxon>
        <taxon>Poales</taxon>
        <taxon>Poaceae</taxon>
        <taxon>BOP clade</taxon>
        <taxon>Pooideae</taxon>
        <taxon>Triticodae</taxon>
        <taxon>Triticeae</taxon>
        <taxon>Triticinae</taxon>
        <taxon>Triticum</taxon>
    </lineage>
</organism>
<dbReference type="Gramene" id="TraesSTA4B03G02350490.1">
    <property type="protein sequence ID" value="TraesSTA4B03G02350490.1"/>
    <property type="gene ID" value="TraesSTA4B03G02350490"/>
</dbReference>
<dbReference type="Proteomes" id="UP000019116">
    <property type="component" value="Chromosome 4B"/>
</dbReference>
<dbReference type="Gramene" id="TraesARI4B03G02393260.1">
    <property type="protein sequence ID" value="TraesARI4B03G02393260.1"/>
    <property type="gene ID" value="TraesARI4B03G02393260"/>
</dbReference>
<dbReference type="RefSeq" id="XP_044370812.1">
    <property type="nucleotide sequence ID" value="XM_044514877.1"/>
</dbReference>
<dbReference type="PANTHER" id="PTHR33074">
    <property type="entry name" value="EXPRESSED PROTEIN-RELATED"/>
    <property type="match status" value="1"/>
</dbReference>
<sequence>MEGSLPASSFHPPAAAAAATATPSSYPAWVLLDRKAYFADLHNATTAEAKSSTGRIIKVTFYLADPPAVSHFCVHGPDVDPGHFAVEPRVLFSEKDLVLLCFAFTSGSRSSVQDCNLVEYFIYKAGRCNPSLRSIPATPPGTRNTLYVGVVPCDEGQFFLADLAATATLGYYDICIFSSKTGKWVTRTLQLEASTTELRVEDMFIVPHKVITLGAGVIGWVDLWRGIIACNILEEDPFIFFIPLPKPEFNLPREGDPKPVRDIACYNGVIKFVEMDHLYRREVVSISNRNKRFKMTKDLDSVDKIYDLDILLRPHEDFLEAPKEQIIYIPDGWKIRTCYRHTSWDHWRKGHIIHVDDILANNPNHSVLLPKFWDGCGKSPLRNLTTAHPTLSPNGGDLLYLMSYDQTAWMVGVDLGKKAVVMLEPYHERDGYFKPDFLPFAFSEFLNATSRSCAGEAAFEPNEAQNNHLLSGSSGYAECKAPGFLCSNSQSQPQLLSNQPQPLHLNLTSSVSVNSQLTYPVLNADDHGQLCFAKSVARHWMMELADSSLTPPTPQIALQEVQPCNEPANVTLMPLGKPAHPAVQAYCGSCSTSTMPGMPAPLALQPNCWTSSVISPPQMPGPSSKQLDVNASLPLVHINSILGSPKSLIRSTSI</sequence>
<dbReference type="Gramene" id="TraesLAC4B03G02309540.1">
    <property type="protein sequence ID" value="TraesLAC4B03G02309540.1"/>
    <property type="gene ID" value="TraesLAC4B03G02309540"/>
</dbReference>
<feature type="domain" description="DUF1618" evidence="1">
    <location>
        <begin position="220"/>
        <end position="400"/>
    </location>
</feature>
<reference evidence="2" key="2">
    <citation type="submission" date="2018-10" db="UniProtKB">
        <authorList>
            <consortium name="EnsemblPlants"/>
        </authorList>
    </citation>
    <scope>IDENTIFICATION</scope>
</reference>
<dbReference type="Gramene" id="TraesRN4B0100702500.1">
    <property type="protein sequence ID" value="TraesRN4B0100702500.1"/>
    <property type="gene ID" value="TraesRN4B0100702500"/>
</dbReference>
<dbReference type="Gramene" id="TraesCS4B02G250000.1">
    <property type="protein sequence ID" value="TraesCS4B02G250000.1"/>
    <property type="gene ID" value="TraesCS4B02G250000"/>
</dbReference>
<dbReference type="PANTHER" id="PTHR33074:SF90">
    <property type="entry name" value="DUF1618 DOMAIN-CONTAINING PROTEIN"/>
    <property type="match status" value="1"/>
</dbReference>
<dbReference type="Gramene" id="TraesCAD_scaffold_013327_01G000100.1">
    <property type="protein sequence ID" value="TraesCAD_scaffold_013327_01G000100.1"/>
    <property type="gene ID" value="TraesCAD_scaffold_013327_01G000100"/>
</dbReference>
<keyword evidence="3" id="KW-1185">Reference proteome</keyword>
<dbReference type="Gramene" id="TraesLDM4B03G02356660.1">
    <property type="protein sequence ID" value="TraesLDM4B03G02356660.1"/>
    <property type="gene ID" value="TraesLDM4B03G02356660"/>
</dbReference>
<dbReference type="Pfam" id="PF07762">
    <property type="entry name" value="DUF1618"/>
    <property type="match status" value="1"/>
</dbReference>
<dbReference type="AlphaFoldDB" id="A0A3B6IVL6"/>
<dbReference type="OMA" id="HERDGYF"/>
<dbReference type="Gramene" id="TraesSYM4B03G02382850.1">
    <property type="protein sequence ID" value="TraesSYM4B03G02382850.1"/>
    <property type="gene ID" value="TraesSYM4B03G02382850"/>
</dbReference>
<dbReference type="EnsemblPlants" id="TraesCS4B02G250000.1">
    <property type="protein sequence ID" value="TraesCS4B02G250000.1"/>
    <property type="gene ID" value="TraesCS4B02G250000"/>
</dbReference>
<protein>
    <recommendedName>
        <fullName evidence="1">DUF1618 domain-containing protein</fullName>
    </recommendedName>
</protein>
<dbReference type="Gramene" id="TraesMAC4B03G02355730.1">
    <property type="protein sequence ID" value="TraesMAC4B03G02355730.1"/>
    <property type="gene ID" value="TraesMAC4B03G02355730"/>
</dbReference>
<evidence type="ECO:0000313" key="2">
    <source>
        <dbReference type="EnsemblPlants" id="TraesCS4B02G250000.1"/>
    </source>
</evidence>
<evidence type="ECO:0000259" key="1">
    <source>
        <dbReference type="Pfam" id="PF07762"/>
    </source>
</evidence>
<proteinExistence type="predicted"/>
<dbReference type="InterPro" id="IPR011676">
    <property type="entry name" value="DUF1618"/>
</dbReference>
<dbReference type="KEGG" id="taes:123093002"/>
<gene>
    <name evidence="2" type="primary">LOC123093002</name>
</gene>
<dbReference type="Gramene" id="TraesCS4B03G0675500.1">
    <property type="protein sequence ID" value="TraesCS4B03G0675500.1.CDS"/>
    <property type="gene ID" value="TraesCS4B03G0675500"/>
</dbReference>
<dbReference type="GeneID" id="123093002"/>
<name>A0A3B6IVL6_WHEAT</name>
<accession>A0A3B6IVL6</accession>
<dbReference type="Gramene" id="TraesROB_scaffold_013235_01G000100.1">
    <property type="protein sequence ID" value="TraesROB_scaffold_013235_01G000100.1"/>
    <property type="gene ID" value="TraesROB_scaffold_013235_01G000100"/>
</dbReference>
<reference evidence="2" key="1">
    <citation type="submission" date="2018-08" db="EMBL/GenBank/DDBJ databases">
        <authorList>
            <person name="Rossello M."/>
        </authorList>
    </citation>
    <scope>NUCLEOTIDE SEQUENCE [LARGE SCALE GENOMIC DNA]</scope>
    <source>
        <strain evidence="2">cv. Chinese Spring</strain>
    </source>
</reference>
<evidence type="ECO:0000313" key="3">
    <source>
        <dbReference type="Proteomes" id="UP000019116"/>
    </source>
</evidence>